<dbReference type="AlphaFoldDB" id="A0A6B1D2J2"/>
<proteinExistence type="predicted"/>
<gene>
    <name evidence="1" type="ORF">F4X14_01820</name>
</gene>
<comment type="caution">
    <text evidence="1">The sequence shown here is derived from an EMBL/GenBank/DDBJ whole genome shotgun (WGS) entry which is preliminary data.</text>
</comment>
<reference evidence="1" key="1">
    <citation type="submission" date="2019-09" db="EMBL/GenBank/DDBJ databases">
        <title>Characterisation of the sponge microbiome using genome-centric metagenomics.</title>
        <authorList>
            <person name="Engelberts J.P."/>
            <person name="Robbins S.J."/>
            <person name="De Goeij J.M."/>
            <person name="Aranda M."/>
            <person name="Bell S.C."/>
            <person name="Webster N.S."/>
        </authorList>
    </citation>
    <scope>NUCLEOTIDE SEQUENCE</scope>
    <source>
        <strain evidence="1">SB0661_bin_32</strain>
    </source>
</reference>
<protein>
    <submittedName>
        <fullName evidence="1">Uncharacterized protein</fullName>
    </submittedName>
</protein>
<evidence type="ECO:0000313" key="1">
    <source>
        <dbReference type="EMBL" id="MYC93682.1"/>
    </source>
</evidence>
<name>A0A6B1D2J2_9CHLR</name>
<sequence>MTFSQQEFKAIIADETKRIEEDIVWVSEQNPSAKSFRIDIDSDEGYPLFLKGWYNPYSGKLSYTIIYRGVGRIYSLDLGAEHINPDGGAVGETHKHRWVPVHKDKRAYVPEDITYPWSCPVDVWKQFCAEANLEHRGVMHPPGVQGAMML</sequence>
<dbReference type="InterPro" id="IPR053916">
    <property type="entry name" value="DUF6978"/>
</dbReference>
<accession>A0A6B1D2J2</accession>
<dbReference type="EMBL" id="VXMH01000014">
    <property type="protein sequence ID" value="MYC93682.1"/>
    <property type="molecule type" value="Genomic_DNA"/>
</dbReference>
<dbReference type="Pfam" id="PF22398">
    <property type="entry name" value="DUF6978"/>
    <property type="match status" value="1"/>
</dbReference>
<organism evidence="1">
    <name type="scientific">Caldilineaceae bacterium SB0661_bin_32</name>
    <dbReference type="NCBI Taxonomy" id="2605255"/>
    <lineage>
        <taxon>Bacteria</taxon>
        <taxon>Bacillati</taxon>
        <taxon>Chloroflexota</taxon>
        <taxon>Caldilineae</taxon>
        <taxon>Caldilineales</taxon>
        <taxon>Caldilineaceae</taxon>
    </lineage>
</organism>